<feature type="transmembrane region" description="Helical" evidence="1">
    <location>
        <begin position="120"/>
        <end position="139"/>
    </location>
</feature>
<feature type="transmembrane region" description="Helical" evidence="1">
    <location>
        <begin position="361"/>
        <end position="381"/>
    </location>
</feature>
<comment type="caution">
    <text evidence="2">The sequence shown here is derived from an EMBL/GenBank/DDBJ whole genome shotgun (WGS) entry which is preliminary data.</text>
</comment>
<evidence type="ECO:0008006" key="4">
    <source>
        <dbReference type="Google" id="ProtNLM"/>
    </source>
</evidence>
<accession>A0ABR2IKC1</accession>
<feature type="transmembrane region" description="Helical" evidence="1">
    <location>
        <begin position="232"/>
        <end position="249"/>
    </location>
</feature>
<reference evidence="2 3" key="1">
    <citation type="submission" date="2024-04" db="EMBL/GenBank/DDBJ databases">
        <title>Tritrichomonas musculus Genome.</title>
        <authorList>
            <person name="Alves-Ferreira E."/>
            <person name="Grigg M."/>
            <person name="Lorenzi H."/>
            <person name="Galac M."/>
        </authorList>
    </citation>
    <scope>NUCLEOTIDE SEQUENCE [LARGE SCALE GENOMIC DNA]</scope>
    <source>
        <strain evidence="2 3">EAF2021</strain>
    </source>
</reference>
<evidence type="ECO:0000256" key="1">
    <source>
        <dbReference type="SAM" id="Phobius"/>
    </source>
</evidence>
<name>A0ABR2IKC1_9EUKA</name>
<dbReference type="Proteomes" id="UP001470230">
    <property type="component" value="Unassembled WGS sequence"/>
</dbReference>
<organism evidence="2 3">
    <name type="scientific">Tritrichomonas musculus</name>
    <dbReference type="NCBI Taxonomy" id="1915356"/>
    <lineage>
        <taxon>Eukaryota</taxon>
        <taxon>Metamonada</taxon>
        <taxon>Parabasalia</taxon>
        <taxon>Tritrichomonadida</taxon>
        <taxon>Tritrichomonadidae</taxon>
        <taxon>Tritrichomonas</taxon>
    </lineage>
</organism>
<keyword evidence="1" id="KW-0472">Membrane</keyword>
<evidence type="ECO:0000313" key="2">
    <source>
        <dbReference type="EMBL" id="KAK8863694.1"/>
    </source>
</evidence>
<keyword evidence="1" id="KW-0812">Transmembrane</keyword>
<protein>
    <recommendedName>
        <fullName evidence="4">Dolichyl-P-Glc:Glc(2)Man(9)GlcNAc(2)-PP-dolichol alpha-1,2-glucosyltransferase</fullName>
    </recommendedName>
</protein>
<feature type="transmembrane region" description="Helical" evidence="1">
    <location>
        <begin position="314"/>
        <end position="331"/>
    </location>
</feature>
<proteinExistence type="predicted"/>
<keyword evidence="1" id="KW-1133">Transmembrane helix</keyword>
<feature type="transmembrane region" description="Helical" evidence="1">
    <location>
        <begin position="36"/>
        <end position="55"/>
    </location>
</feature>
<dbReference type="EMBL" id="JAPFFF010000017">
    <property type="protein sequence ID" value="KAK8863694.1"/>
    <property type="molecule type" value="Genomic_DNA"/>
</dbReference>
<feature type="transmembrane region" description="Helical" evidence="1">
    <location>
        <begin position="288"/>
        <end position="307"/>
    </location>
</feature>
<sequence>MKHDKNVNDICFSFWQTLDSIQLVPPNFWKLDLHDVICFSFMLITTIIVWIAVSYQHNFKTILFYWDGPNYLYAGATLYNIPPNNPWTTFFNYPPSYFACHLPGYPILIRICSYLFFKNYLYGFYLSIIVSGFLLCYSFRRLMIITKCVSNPTFTTILLSFFPTRLIIYHSVGASEPLFMTFVCLSLIFYRTNNYFKMMLSVWLACFTRIEGMSVGFTIGVCYLLRFRIIRAFGMFLTFVAPALLVLMHKYRFNDPLAYIHFNQNSQQLIRWPPFADLLTKQITSDDFYDSSFTCFYIILLVGNLFVFPKSIPIGIFSFCFIIYVSLLFHIDIYRYAIPASIFSFLVGFDELLSSDNGKRALLLFSPFYMIITIFYCSGQIGSNVAWPQFISYMFKSINSL</sequence>
<gene>
    <name evidence="2" type="ORF">M9Y10_011384</name>
</gene>
<feature type="transmembrane region" description="Helical" evidence="1">
    <location>
        <begin position="166"/>
        <end position="190"/>
    </location>
</feature>
<keyword evidence="3" id="KW-1185">Reference proteome</keyword>
<evidence type="ECO:0000313" key="3">
    <source>
        <dbReference type="Proteomes" id="UP001470230"/>
    </source>
</evidence>